<sequence length="46" mass="5436">MDNTKSIYDNDVYEQAGLTLRLDYMVEDFMELIQKEESENLVSEES</sequence>
<dbReference type="AlphaFoldDB" id="A0A6M1STN6"/>
<dbReference type="EMBL" id="JAALLT010000002">
    <property type="protein sequence ID" value="NGP76182.1"/>
    <property type="molecule type" value="Genomic_DNA"/>
</dbReference>
<dbReference type="Proteomes" id="UP000473278">
    <property type="component" value="Unassembled WGS sequence"/>
</dbReference>
<organism evidence="1 2">
    <name type="scientific">Halalkalibaculum roseum</name>
    <dbReference type="NCBI Taxonomy" id="2709311"/>
    <lineage>
        <taxon>Bacteria</taxon>
        <taxon>Pseudomonadati</taxon>
        <taxon>Balneolota</taxon>
        <taxon>Balneolia</taxon>
        <taxon>Balneolales</taxon>
        <taxon>Balneolaceae</taxon>
        <taxon>Halalkalibaculum</taxon>
    </lineage>
</organism>
<name>A0A6M1STN6_9BACT</name>
<accession>A0A6M1STN6</accession>
<gene>
    <name evidence="1" type="ORF">G3570_06035</name>
</gene>
<reference evidence="1 2" key="1">
    <citation type="submission" date="2020-02" db="EMBL/GenBank/DDBJ databases">
        <title>Balneolaceae bacterium YR4-1, complete genome.</title>
        <authorList>
            <person name="Li Y."/>
            <person name="Wu S."/>
        </authorList>
    </citation>
    <scope>NUCLEOTIDE SEQUENCE [LARGE SCALE GENOMIC DNA]</scope>
    <source>
        <strain evidence="1 2">YR4-1</strain>
    </source>
</reference>
<evidence type="ECO:0000313" key="2">
    <source>
        <dbReference type="Proteomes" id="UP000473278"/>
    </source>
</evidence>
<comment type="caution">
    <text evidence="1">The sequence shown here is derived from an EMBL/GenBank/DDBJ whole genome shotgun (WGS) entry which is preliminary data.</text>
</comment>
<proteinExistence type="predicted"/>
<keyword evidence="2" id="KW-1185">Reference proteome</keyword>
<dbReference type="RefSeq" id="WP_165140295.1">
    <property type="nucleotide sequence ID" value="NZ_JAALLT010000002.1"/>
</dbReference>
<evidence type="ECO:0000313" key="1">
    <source>
        <dbReference type="EMBL" id="NGP76182.1"/>
    </source>
</evidence>
<protein>
    <submittedName>
        <fullName evidence="1">Uncharacterized protein</fullName>
    </submittedName>
</protein>